<dbReference type="InterPro" id="IPR033452">
    <property type="entry name" value="GH30_C"/>
</dbReference>
<evidence type="ECO:0000313" key="9">
    <source>
        <dbReference type="Proteomes" id="UP000190339"/>
    </source>
</evidence>
<dbReference type="Pfam" id="PF17189">
    <property type="entry name" value="Glyco_hydro_30C"/>
    <property type="match status" value="1"/>
</dbReference>
<dbReference type="InterPro" id="IPR013780">
    <property type="entry name" value="Glyco_hydro_b"/>
</dbReference>
<dbReference type="SUPFAM" id="SSF51445">
    <property type="entry name" value="(Trans)glycosidases"/>
    <property type="match status" value="1"/>
</dbReference>
<dbReference type="Pfam" id="PF02055">
    <property type="entry name" value="Glyco_hydro_30"/>
    <property type="match status" value="1"/>
</dbReference>
<evidence type="ECO:0000313" key="8">
    <source>
        <dbReference type="EMBL" id="SKB34823.1"/>
    </source>
</evidence>
<dbReference type="Proteomes" id="UP000190339">
    <property type="component" value="Unassembled WGS sequence"/>
</dbReference>
<dbReference type="OrthoDB" id="9806701at2"/>
<evidence type="ECO:0000256" key="5">
    <source>
        <dbReference type="SAM" id="SignalP"/>
    </source>
</evidence>
<keyword evidence="2 5" id="KW-0732">Signal</keyword>
<dbReference type="InterPro" id="IPR033453">
    <property type="entry name" value="Glyco_hydro_30_TIM-barrel"/>
</dbReference>
<feature type="domain" description="Glycosyl hydrolase family 30 TIM-barrel" evidence="6">
    <location>
        <begin position="81"/>
        <end position="413"/>
    </location>
</feature>
<dbReference type="STRING" id="561365.SAMN05660866_00993"/>
<dbReference type="AlphaFoldDB" id="A0A1T5AJP7"/>
<dbReference type="EMBL" id="FUYL01000002">
    <property type="protein sequence ID" value="SKB34823.1"/>
    <property type="molecule type" value="Genomic_DNA"/>
</dbReference>
<sequence length="483" mass="52719">MKLNLRFSTLQPVLVFIFLALVASCAEKQKNEGDATKASAKIYITALDKSQLLQEHDVATKSTTTPAGTIQVDPSTTYQEIDGFGYTLTGGSALHISNMSAPARTALLQELFGTSTNSIGVSYLRLSVGGSDLDEYPWSYNDLPKGATDVELAQFSLAYDTLYLIPVLKEILKISPELKLMGSPWSPPVWMKDNKDTRGGSLLPEYQAVYANYLAKYIQEMAKQGITIDALTIQNEPLHPGNNPSLLMLADQQANFIKNDLGPTFKNLGIKTKIIIYDHNADRPDYPISILNDADAAQYIDGSAFHMYGGEIEALSEVHEAHPTKNLYFTEQWVGAPGDFAGDVAWHNEVLIIGATRNWSKTVLEWNVAADEHQNPHTDRGGCDRCMGALTIIGDSVVRNPSYYIIAQASKFVSPGSVRMASTTLDNVPNVAFKTSDGELVTILQNKEAAAKTIEIQLGETAVFVEMPAKSIGTLVYKNPNGS</sequence>
<dbReference type="GO" id="GO:0004348">
    <property type="term" value="F:glucosylceramidase activity"/>
    <property type="evidence" value="ECO:0007669"/>
    <property type="project" value="InterPro"/>
</dbReference>
<evidence type="ECO:0000256" key="3">
    <source>
        <dbReference type="ARBA" id="ARBA00022801"/>
    </source>
</evidence>
<reference evidence="9" key="1">
    <citation type="submission" date="2017-02" db="EMBL/GenBank/DDBJ databases">
        <authorList>
            <person name="Varghese N."/>
            <person name="Submissions S."/>
        </authorList>
    </citation>
    <scope>NUCLEOTIDE SEQUENCE [LARGE SCALE GENOMIC DNA]</scope>
    <source>
        <strain evidence="9">DSM 23546</strain>
    </source>
</reference>
<accession>A0A1T5AJP7</accession>
<dbReference type="Gene3D" id="3.20.20.80">
    <property type="entry name" value="Glycosidases"/>
    <property type="match status" value="1"/>
</dbReference>
<dbReference type="InterPro" id="IPR001139">
    <property type="entry name" value="Glyco_hydro_30"/>
</dbReference>
<dbReference type="PROSITE" id="PS51257">
    <property type="entry name" value="PROKAR_LIPOPROTEIN"/>
    <property type="match status" value="1"/>
</dbReference>
<feature type="signal peptide" evidence="5">
    <location>
        <begin position="1"/>
        <end position="25"/>
    </location>
</feature>
<dbReference type="GO" id="GO:0016020">
    <property type="term" value="C:membrane"/>
    <property type="evidence" value="ECO:0007669"/>
    <property type="project" value="GOC"/>
</dbReference>
<evidence type="ECO:0000259" key="6">
    <source>
        <dbReference type="Pfam" id="PF02055"/>
    </source>
</evidence>
<protein>
    <submittedName>
        <fullName evidence="8">Glucosylceramidase</fullName>
    </submittedName>
</protein>
<name>A0A1T5AJP7_9FLAO</name>
<evidence type="ECO:0000256" key="2">
    <source>
        <dbReference type="ARBA" id="ARBA00022729"/>
    </source>
</evidence>
<dbReference type="Gene3D" id="2.60.40.1180">
    <property type="entry name" value="Golgi alpha-mannosidase II"/>
    <property type="match status" value="1"/>
</dbReference>
<comment type="similarity">
    <text evidence="1 4">Belongs to the glycosyl hydrolase 30 family.</text>
</comment>
<proteinExistence type="inferred from homology"/>
<dbReference type="PANTHER" id="PTHR11069:SF23">
    <property type="entry name" value="LYSOSOMAL ACID GLUCOSYLCERAMIDASE"/>
    <property type="match status" value="1"/>
</dbReference>
<organism evidence="8 9">
    <name type="scientific">Maribacter arcticus</name>
    <dbReference type="NCBI Taxonomy" id="561365"/>
    <lineage>
        <taxon>Bacteria</taxon>
        <taxon>Pseudomonadati</taxon>
        <taxon>Bacteroidota</taxon>
        <taxon>Flavobacteriia</taxon>
        <taxon>Flavobacteriales</taxon>
        <taxon>Flavobacteriaceae</taxon>
        <taxon>Maribacter</taxon>
    </lineage>
</organism>
<feature type="chain" id="PRO_5012391445" evidence="5">
    <location>
        <begin position="26"/>
        <end position="483"/>
    </location>
</feature>
<evidence type="ECO:0000256" key="1">
    <source>
        <dbReference type="ARBA" id="ARBA00005382"/>
    </source>
</evidence>
<dbReference type="PANTHER" id="PTHR11069">
    <property type="entry name" value="GLUCOSYLCERAMIDASE"/>
    <property type="match status" value="1"/>
</dbReference>
<feature type="domain" description="Glycosyl hydrolase family 30 beta sandwich" evidence="7">
    <location>
        <begin position="416"/>
        <end position="475"/>
    </location>
</feature>
<evidence type="ECO:0000259" key="7">
    <source>
        <dbReference type="Pfam" id="PF17189"/>
    </source>
</evidence>
<gene>
    <name evidence="8" type="ORF">SAMN05660866_00993</name>
</gene>
<keyword evidence="9" id="KW-1185">Reference proteome</keyword>
<dbReference type="GO" id="GO:0006680">
    <property type="term" value="P:glucosylceramide catabolic process"/>
    <property type="evidence" value="ECO:0007669"/>
    <property type="project" value="TreeGrafter"/>
</dbReference>
<evidence type="ECO:0000256" key="4">
    <source>
        <dbReference type="RuleBase" id="RU361188"/>
    </source>
</evidence>
<dbReference type="RefSeq" id="WP_079511486.1">
    <property type="nucleotide sequence ID" value="NZ_FUYL01000002.1"/>
</dbReference>
<keyword evidence="4" id="KW-0326">Glycosidase</keyword>
<keyword evidence="3 4" id="KW-0378">Hydrolase</keyword>
<dbReference type="InterPro" id="IPR017853">
    <property type="entry name" value="GH"/>
</dbReference>